<accession>A0A6H2A313</accession>
<protein>
    <submittedName>
        <fullName evidence="2">Uncharacterized protein</fullName>
    </submittedName>
</protein>
<feature type="region of interest" description="Disordered" evidence="1">
    <location>
        <begin position="1"/>
        <end position="36"/>
    </location>
</feature>
<reference evidence="2" key="1">
    <citation type="submission" date="2020-03" db="EMBL/GenBank/DDBJ databases">
        <title>The deep terrestrial virosphere.</title>
        <authorList>
            <person name="Holmfeldt K."/>
            <person name="Nilsson E."/>
            <person name="Simone D."/>
            <person name="Lopez-Fernandez M."/>
            <person name="Wu X."/>
            <person name="de Brujin I."/>
            <person name="Lundin D."/>
            <person name="Andersson A."/>
            <person name="Bertilsson S."/>
            <person name="Dopson M."/>
        </authorList>
    </citation>
    <scope>NUCLEOTIDE SEQUENCE</scope>
    <source>
        <strain evidence="2">TM448A04078</strain>
    </source>
</reference>
<evidence type="ECO:0000256" key="1">
    <source>
        <dbReference type="SAM" id="MobiDB-lite"/>
    </source>
</evidence>
<organism evidence="2">
    <name type="scientific">viral metagenome</name>
    <dbReference type="NCBI Taxonomy" id="1070528"/>
    <lineage>
        <taxon>unclassified sequences</taxon>
        <taxon>metagenomes</taxon>
        <taxon>organismal metagenomes</taxon>
    </lineage>
</organism>
<dbReference type="EMBL" id="MT144455">
    <property type="protein sequence ID" value="QJA53840.1"/>
    <property type="molecule type" value="Genomic_DNA"/>
</dbReference>
<name>A0A6H2A313_9ZZZZ</name>
<dbReference type="AlphaFoldDB" id="A0A6H2A313"/>
<evidence type="ECO:0000313" key="2">
    <source>
        <dbReference type="EMBL" id="QJA53840.1"/>
    </source>
</evidence>
<gene>
    <name evidence="2" type="ORF">TM448A04078_0007</name>
</gene>
<sequence length="257" mass="28732">MPEGLTPANPDGSVAIPGEGTPQEPAEPQVDWELDDNPYKKRYGDSQSQIAPLVRTLSQFAEYDHSTKTWKPKATPVQPQGEVIDFDKELEAYDPNFRKVISGYVQKQIANGIEGFSKQYREQAEYHSILTSTRKQILDEFGTEFDFAKGNDFNFDSPLYQLANEILTVKYAIANPDGSFYRYSTPEAERLATLEAYAILSKRMKQQPPQEKGKLGAIQGKGTKSAGVKGKLSYEDYSKLSEAEKDAYDMAQMGGKT</sequence>
<proteinExistence type="predicted"/>
<feature type="region of interest" description="Disordered" evidence="1">
    <location>
        <begin position="204"/>
        <end position="228"/>
    </location>
</feature>